<reference evidence="1" key="1">
    <citation type="submission" date="2021-02" db="EMBL/GenBank/DDBJ databases">
        <authorList>
            <consortium name="DOE Joint Genome Institute"/>
            <person name="Ahrendt S."/>
            <person name="Looney B.P."/>
            <person name="Miyauchi S."/>
            <person name="Morin E."/>
            <person name="Drula E."/>
            <person name="Courty P.E."/>
            <person name="Chicoki N."/>
            <person name="Fauchery L."/>
            <person name="Kohler A."/>
            <person name="Kuo A."/>
            <person name="Labutti K."/>
            <person name="Pangilinan J."/>
            <person name="Lipzen A."/>
            <person name="Riley R."/>
            <person name="Andreopoulos W."/>
            <person name="He G."/>
            <person name="Johnson J."/>
            <person name="Barry K.W."/>
            <person name="Grigoriev I.V."/>
            <person name="Nagy L."/>
            <person name="Hibbett D."/>
            <person name="Henrissat B."/>
            <person name="Matheny P.B."/>
            <person name="Labbe J."/>
            <person name="Martin F."/>
        </authorList>
    </citation>
    <scope>NUCLEOTIDE SEQUENCE</scope>
    <source>
        <strain evidence="1">FP105234-sp</strain>
    </source>
</reference>
<name>A0ACB8RNL4_9AGAM</name>
<comment type="caution">
    <text evidence="1">The sequence shown here is derived from an EMBL/GenBank/DDBJ whole genome shotgun (WGS) entry which is preliminary data.</text>
</comment>
<evidence type="ECO:0000313" key="1">
    <source>
        <dbReference type="EMBL" id="KAI0045520.1"/>
    </source>
</evidence>
<gene>
    <name evidence="1" type="ORF">FA95DRAFT_1477381</name>
</gene>
<proteinExistence type="predicted"/>
<dbReference type="Proteomes" id="UP000814033">
    <property type="component" value="Unassembled WGS sequence"/>
</dbReference>
<reference evidence="1" key="2">
    <citation type="journal article" date="2022" name="New Phytol.">
        <title>Evolutionary transition to the ectomycorrhizal habit in the genomes of a hyperdiverse lineage of mushroom-forming fungi.</title>
        <authorList>
            <person name="Looney B."/>
            <person name="Miyauchi S."/>
            <person name="Morin E."/>
            <person name="Drula E."/>
            <person name="Courty P.E."/>
            <person name="Kohler A."/>
            <person name="Kuo A."/>
            <person name="LaButti K."/>
            <person name="Pangilinan J."/>
            <person name="Lipzen A."/>
            <person name="Riley R."/>
            <person name="Andreopoulos W."/>
            <person name="He G."/>
            <person name="Johnson J."/>
            <person name="Nolan M."/>
            <person name="Tritt A."/>
            <person name="Barry K.W."/>
            <person name="Grigoriev I.V."/>
            <person name="Nagy L.G."/>
            <person name="Hibbett D."/>
            <person name="Henrissat B."/>
            <person name="Matheny P.B."/>
            <person name="Labbe J."/>
            <person name="Martin F.M."/>
        </authorList>
    </citation>
    <scope>NUCLEOTIDE SEQUENCE</scope>
    <source>
        <strain evidence="1">FP105234-sp</strain>
    </source>
</reference>
<feature type="non-terminal residue" evidence="1">
    <location>
        <position position="153"/>
    </location>
</feature>
<organism evidence="1 2">
    <name type="scientific">Auriscalpium vulgare</name>
    <dbReference type="NCBI Taxonomy" id="40419"/>
    <lineage>
        <taxon>Eukaryota</taxon>
        <taxon>Fungi</taxon>
        <taxon>Dikarya</taxon>
        <taxon>Basidiomycota</taxon>
        <taxon>Agaricomycotina</taxon>
        <taxon>Agaricomycetes</taxon>
        <taxon>Russulales</taxon>
        <taxon>Auriscalpiaceae</taxon>
        <taxon>Auriscalpium</taxon>
    </lineage>
</organism>
<evidence type="ECO:0000313" key="2">
    <source>
        <dbReference type="Proteomes" id="UP000814033"/>
    </source>
</evidence>
<sequence>VDNVLYHIHRYFLIRDSTHFAARLASSSLWDDNHSASTIISLPDVSASEFDAFLSVVYPLDFDETDISSAVDWTSVLRLATRWGFTSIVKRAVRQLDSLAGPVDKLVLGRAYAVDHWVSPALVSLCQRQQPLTFDEARRMDIADVVLVHNVRE</sequence>
<protein>
    <submittedName>
        <fullName evidence="1">Uncharacterized protein</fullName>
    </submittedName>
</protein>
<feature type="non-terminal residue" evidence="1">
    <location>
        <position position="1"/>
    </location>
</feature>
<accession>A0ACB8RNL4</accession>
<dbReference type="EMBL" id="MU275949">
    <property type="protein sequence ID" value="KAI0045520.1"/>
    <property type="molecule type" value="Genomic_DNA"/>
</dbReference>
<keyword evidence="2" id="KW-1185">Reference proteome</keyword>